<organism evidence="2 3">
    <name type="scientific">Paenibacillus nuruki</name>
    <dbReference type="NCBI Taxonomy" id="1886670"/>
    <lineage>
        <taxon>Bacteria</taxon>
        <taxon>Bacillati</taxon>
        <taxon>Bacillota</taxon>
        <taxon>Bacilli</taxon>
        <taxon>Bacillales</taxon>
        <taxon>Paenibacillaceae</taxon>
        <taxon>Paenibacillus</taxon>
    </lineage>
</organism>
<gene>
    <name evidence="2" type="ORF">PTI45_01734</name>
</gene>
<feature type="transmembrane region" description="Helical" evidence="1">
    <location>
        <begin position="92"/>
        <end position="111"/>
    </location>
</feature>
<proteinExistence type="predicted"/>
<keyword evidence="3" id="KW-1185">Reference proteome</keyword>
<reference evidence="2 3" key="1">
    <citation type="submission" date="2016-08" db="EMBL/GenBank/DDBJ databases">
        <title>Genome sequencing of Paenibacillus sp. TI45-13ar, isolated from Korean traditional nuruk.</title>
        <authorList>
            <person name="Kim S.-J."/>
        </authorList>
    </citation>
    <scope>NUCLEOTIDE SEQUENCE [LARGE SCALE GENOMIC DNA]</scope>
    <source>
        <strain evidence="2 3">TI45-13ar</strain>
    </source>
</reference>
<dbReference type="Proteomes" id="UP000094578">
    <property type="component" value="Unassembled WGS sequence"/>
</dbReference>
<dbReference type="EMBL" id="MDER01000034">
    <property type="protein sequence ID" value="ODP28758.1"/>
    <property type="molecule type" value="Genomic_DNA"/>
</dbReference>
<evidence type="ECO:0008006" key="4">
    <source>
        <dbReference type="Google" id="ProtNLM"/>
    </source>
</evidence>
<dbReference type="AlphaFoldDB" id="A0A1E3L4S0"/>
<sequence>MRITRNRTQRSKWLPILLVGLLSGIILGLFLKWIQYATGSLVYTLLLNIDFVPFLPDRLPELIEFALHLVVSVIIAWIYSIWIRLSPYPWRYGILIGIASSLLFIPLTLMSDRVPAITDMTAYGYWLIGHLLYGLSLSLLTKVLLMRK</sequence>
<dbReference type="RefSeq" id="WP_245703462.1">
    <property type="nucleotide sequence ID" value="NZ_MDER01000034.1"/>
</dbReference>
<evidence type="ECO:0000313" key="2">
    <source>
        <dbReference type="EMBL" id="ODP28758.1"/>
    </source>
</evidence>
<dbReference type="STRING" id="1886670.PTI45_01734"/>
<accession>A0A1E3L4S0</accession>
<feature type="transmembrane region" description="Helical" evidence="1">
    <location>
        <begin position="123"/>
        <end position="145"/>
    </location>
</feature>
<comment type="caution">
    <text evidence="2">The sequence shown here is derived from an EMBL/GenBank/DDBJ whole genome shotgun (WGS) entry which is preliminary data.</text>
</comment>
<name>A0A1E3L4S0_9BACL</name>
<keyword evidence="1" id="KW-1133">Transmembrane helix</keyword>
<evidence type="ECO:0000313" key="3">
    <source>
        <dbReference type="Proteomes" id="UP000094578"/>
    </source>
</evidence>
<feature type="transmembrane region" description="Helical" evidence="1">
    <location>
        <begin position="12"/>
        <end position="34"/>
    </location>
</feature>
<keyword evidence="1" id="KW-0472">Membrane</keyword>
<feature type="transmembrane region" description="Helical" evidence="1">
    <location>
        <begin position="65"/>
        <end position="85"/>
    </location>
</feature>
<keyword evidence="1" id="KW-0812">Transmembrane</keyword>
<protein>
    <recommendedName>
        <fullName evidence="4">Membrane protein YqhR</fullName>
    </recommendedName>
</protein>
<evidence type="ECO:0000256" key="1">
    <source>
        <dbReference type="SAM" id="Phobius"/>
    </source>
</evidence>